<dbReference type="InterPro" id="IPR006194">
    <property type="entry name" value="Gly-tRNA-synth_heterodimer"/>
</dbReference>
<evidence type="ECO:0000256" key="1">
    <source>
        <dbReference type="ARBA" id="ARBA00004496"/>
    </source>
</evidence>
<dbReference type="PANTHER" id="PTHR30075:SF2">
    <property type="entry name" value="GLYCINE--TRNA LIGASE, CHLOROPLASTIC_MITOCHONDRIAL 2"/>
    <property type="match status" value="1"/>
</dbReference>
<dbReference type="GO" id="GO:0006426">
    <property type="term" value="P:glycyl-tRNA aminoacylation"/>
    <property type="evidence" value="ECO:0007669"/>
    <property type="project" value="UniProtKB-UniRule"/>
</dbReference>
<evidence type="ECO:0000256" key="2">
    <source>
        <dbReference type="ARBA" id="ARBA00008226"/>
    </source>
</evidence>
<keyword evidence="6 10" id="KW-0067">ATP-binding</keyword>
<feature type="domain" description="DALR anticodon binding" evidence="11">
    <location>
        <begin position="586"/>
        <end position="677"/>
    </location>
</feature>
<comment type="subcellular location">
    <subcellularLocation>
        <location evidence="1 10">Cytoplasm</location>
    </subcellularLocation>
</comment>
<evidence type="ECO:0000256" key="9">
    <source>
        <dbReference type="ARBA" id="ARBA00047937"/>
    </source>
</evidence>
<keyword evidence="4 10" id="KW-0436">Ligase</keyword>
<evidence type="ECO:0000256" key="7">
    <source>
        <dbReference type="ARBA" id="ARBA00022917"/>
    </source>
</evidence>
<dbReference type="InterPro" id="IPR015944">
    <property type="entry name" value="Gly-tRNA-synth_bsu"/>
</dbReference>
<keyword evidence="8 10" id="KW-0030">Aminoacyl-tRNA synthetase</keyword>
<evidence type="ECO:0000256" key="8">
    <source>
        <dbReference type="ARBA" id="ARBA00023146"/>
    </source>
</evidence>
<dbReference type="OrthoDB" id="9775440at2"/>
<dbReference type="Proteomes" id="UP000030361">
    <property type="component" value="Chromosome"/>
</dbReference>
<evidence type="ECO:0000256" key="6">
    <source>
        <dbReference type="ARBA" id="ARBA00022840"/>
    </source>
</evidence>
<protein>
    <recommendedName>
        <fullName evidence="10">Glycine--tRNA ligase beta subunit</fullName>
        <ecNumber evidence="10">6.1.1.14</ecNumber>
    </recommendedName>
    <alternativeName>
        <fullName evidence="10">Glycyl-tRNA synthetase beta subunit</fullName>
        <shortName evidence="10">GlyRS</shortName>
    </alternativeName>
</protein>
<dbReference type="GO" id="GO:0006420">
    <property type="term" value="P:arginyl-tRNA aminoacylation"/>
    <property type="evidence" value="ECO:0007669"/>
    <property type="project" value="InterPro"/>
</dbReference>
<dbReference type="GO" id="GO:0004814">
    <property type="term" value="F:arginine-tRNA ligase activity"/>
    <property type="evidence" value="ECO:0007669"/>
    <property type="project" value="InterPro"/>
</dbReference>
<dbReference type="eggNOG" id="COG0751">
    <property type="taxonomic scope" value="Bacteria"/>
</dbReference>
<evidence type="ECO:0000313" key="12">
    <source>
        <dbReference type="EMBL" id="AQW22114.1"/>
    </source>
</evidence>
<reference evidence="12 13" key="1">
    <citation type="journal article" date="2015" name="Genome Announc.">
        <title>Genome Sequence of Lactobacillus curieae CCTCC M 2011381T, a Novel Producer of Gamma-aminobutyric Acid.</title>
        <authorList>
            <person name="Wang Y."/>
            <person name="Wang Y."/>
            <person name="Lang C."/>
            <person name="Wei D."/>
            <person name="Xu P."/>
            <person name="Xie J."/>
        </authorList>
    </citation>
    <scope>NUCLEOTIDE SEQUENCE [LARGE SCALE GENOMIC DNA]</scope>
    <source>
        <strain evidence="12 13">CCTCC M 2011381</strain>
    </source>
</reference>
<evidence type="ECO:0000256" key="3">
    <source>
        <dbReference type="ARBA" id="ARBA00022490"/>
    </source>
</evidence>
<dbReference type="PANTHER" id="PTHR30075">
    <property type="entry name" value="GLYCYL-TRNA SYNTHETASE"/>
    <property type="match status" value="1"/>
</dbReference>
<dbReference type="NCBIfam" id="TIGR00211">
    <property type="entry name" value="glyS"/>
    <property type="match status" value="1"/>
</dbReference>
<gene>
    <name evidence="10" type="primary">glyS</name>
    <name evidence="12" type="ORF">PL11_009370</name>
</gene>
<keyword evidence="3 10" id="KW-0963">Cytoplasm</keyword>
<keyword evidence="7 10" id="KW-0648">Protein biosynthesis</keyword>
<dbReference type="PROSITE" id="PS50861">
    <property type="entry name" value="AA_TRNA_LIGASE_II_GLYAB"/>
    <property type="match status" value="1"/>
</dbReference>
<evidence type="ECO:0000313" key="13">
    <source>
        <dbReference type="Proteomes" id="UP000030361"/>
    </source>
</evidence>
<keyword evidence="5 10" id="KW-0547">Nucleotide-binding</keyword>
<name>A0A1S6QKI6_9LACO</name>
<accession>A0A1S6QKI6</accession>
<evidence type="ECO:0000256" key="5">
    <source>
        <dbReference type="ARBA" id="ARBA00022741"/>
    </source>
</evidence>
<dbReference type="Pfam" id="PF02092">
    <property type="entry name" value="tRNA_synt_2f"/>
    <property type="match status" value="1"/>
</dbReference>
<dbReference type="KEGG" id="lcu:PL11_009370"/>
<evidence type="ECO:0000259" key="11">
    <source>
        <dbReference type="Pfam" id="PF05746"/>
    </source>
</evidence>
<evidence type="ECO:0000256" key="4">
    <source>
        <dbReference type="ARBA" id="ARBA00022598"/>
    </source>
</evidence>
<dbReference type="SUPFAM" id="SSF109604">
    <property type="entry name" value="HD-domain/PDEase-like"/>
    <property type="match status" value="1"/>
</dbReference>
<dbReference type="EMBL" id="CP018906">
    <property type="protein sequence ID" value="AQW22114.1"/>
    <property type="molecule type" value="Genomic_DNA"/>
</dbReference>
<keyword evidence="13" id="KW-1185">Reference proteome</keyword>
<dbReference type="PRINTS" id="PR01045">
    <property type="entry name" value="TRNASYNTHGB"/>
</dbReference>
<comment type="similarity">
    <text evidence="2 10">Belongs to the class-II aminoacyl-tRNA synthetase family.</text>
</comment>
<comment type="catalytic activity">
    <reaction evidence="9 10">
        <text>tRNA(Gly) + glycine + ATP = glycyl-tRNA(Gly) + AMP + diphosphate</text>
        <dbReference type="Rhea" id="RHEA:16013"/>
        <dbReference type="Rhea" id="RHEA-COMP:9664"/>
        <dbReference type="Rhea" id="RHEA-COMP:9683"/>
        <dbReference type="ChEBI" id="CHEBI:30616"/>
        <dbReference type="ChEBI" id="CHEBI:33019"/>
        <dbReference type="ChEBI" id="CHEBI:57305"/>
        <dbReference type="ChEBI" id="CHEBI:78442"/>
        <dbReference type="ChEBI" id="CHEBI:78522"/>
        <dbReference type="ChEBI" id="CHEBI:456215"/>
        <dbReference type="EC" id="6.1.1.14"/>
    </reaction>
</comment>
<evidence type="ECO:0000256" key="10">
    <source>
        <dbReference type="HAMAP-Rule" id="MF_00255"/>
    </source>
</evidence>
<dbReference type="GO" id="GO:0004820">
    <property type="term" value="F:glycine-tRNA ligase activity"/>
    <property type="evidence" value="ECO:0007669"/>
    <property type="project" value="UniProtKB-UniRule"/>
</dbReference>
<dbReference type="HAMAP" id="MF_00255">
    <property type="entry name" value="Gly_tRNA_synth_beta"/>
    <property type="match status" value="1"/>
</dbReference>
<comment type="subunit">
    <text evidence="10">Tetramer of two alpha and two beta subunits.</text>
</comment>
<dbReference type="InterPro" id="IPR008909">
    <property type="entry name" value="DALR_anticod-bd"/>
</dbReference>
<organism evidence="12 13">
    <name type="scientific">Lentilactobacillus curieae</name>
    <dbReference type="NCBI Taxonomy" id="1138822"/>
    <lineage>
        <taxon>Bacteria</taxon>
        <taxon>Bacillati</taxon>
        <taxon>Bacillota</taxon>
        <taxon>Bacilli</taxon>
        <taxon>Lactobacillales</taxon>
        <taxon>Lactobacillaceae</taxon>
        <taxon>Lentilactobacillus</taxon>
    </lineage>
</organism>
<sequence>MAKNFLLEVGLEEMPAHVVTPSINQLKKRTADYLKDQRIDFSDIQTFSTPRRLALKITGLSDKQPDIDETVKGPAKKIAQDADGNWTKAAIGFTKGQGATVDDITFKELKGVEYVYVDKHIAGKTVEEILTGLKDVIMAMNFPTMMKWGEYSFEFVRPIKWIVALLDNKVIPITILDVTSDRLTSGHRFLGKQVELANCDEYEEKLTEQFVIADANKRKDLIRKQIAQIADKNNWVINIDEDLLEEVNNLVEWPTAFFGNFDEKYLKIPDEVLITSMKDHQRFFYVTDQSGKLLPHFVSVRNGNDKAIENVSAGNEKVLTARLEDAMFFYEEDQKQTIDQYVDRLKTVSFHDKISTMYEKMQRVGVIASYLGKKFDLNSEQLDHLNRASEIYKFDLVTGMVGEFAELQGIMGEKYALLNGEDKEVAAAIREHYMPISASSALPASEVGSVLAIADKLDSILTFFAAGMIPSGSNDPYALRRQASGVVRIVADKQWSFDLEAALTDVIKLMSDSKVAPELPMQDQISAISDFFKDRIRQYLNDLGTKYDISAAVTSGSATNILFNIESGKVLTSHSNDDNFKESVESLTRVLRISQKGSFEDSELVVDSSLFENDSESELFDAVNKASDGFYNVSADEAFVRLTSLKDSINKYFDATMIMAKDEQLKNNRLKQLTILSDLIMHVGNFDELVVKG</sequence>
<dbReference type="AlphaFoldDB" id="A0A1S6QKI6"/>
<dbReference type="EC" id="6.1.1.14" evidence="10"/>
<dbReference type="Pfam" id="PF05746">
    <property type="entry name" value="DALR_1"/>
    <property type="match status" value="1"/>
</dbReference>
<proteinExistence type="inferred from homology"/>
<dbReference type="RefSeq" id="WP_035167069.1">
    <property type="nucleotide sequence ID" value="NZ_CP018906.1"/>
</dbReference>
<dbReference type="GO" id="GO:0005829">
    <property type="term" value="C:cytosol"/>
    <property type="evidence" value="ECO:0007669"/>
    <property type="project" value="TreeGrafter"/>
</dbReference>
<dbReference type="GO" id="GO:0005524">
    <property type="term" value="F:ATP binding"/>
    <property type="evidence" value="ECO:0007669"/>
    <property type="project" value="UniProtKB-UniRule"/>
</dbReference>